<protein>
    <submittedName>
        <fullName evidence="1">Uncharacterized protein</fullName>
    </submittedName>
</protein>
<reference evidence="1 2" key="1">
    <citation type="submission" date="2016-10" db="EMBL/GenBank/DDBJ databases">
        <authorList>
            <person name="de Groot N.N."/>
        </authorList>
    </citation>
    <scope>NUCLEOTIDE SEQUENCE [LARGE SCALE GENOMIC DNA]</scope>
    <source>
        <strain evidence="1 2">DSM 19706</strain>
    </source>
</reference>
<evidence type="ECO:0000313" key="2">
    <source>
        <dbReference type="Proteomes" id="UP000199308"/>
    </source>
</evidence>
<organism evidence="1 2">
    <name type="scientific">Thalassotalea agarivorans</name>
    <name type="common">Thalassomonas agarivorans</name>
    <dbReference type="NCBI Taxonomy" id="349064"/>
    <lineage>
        <taxon>Bacteria</taxon>
        <taxon>Pseudomonadati</taxon>
        <taxon>Pseudomonadota</taxon>
        <taxon>Gammaproteobacteria</taxon>
        <taxon>Alteromonadales</taxon>
        <taxon>Colwelliaceae</taxon>
        <taxon>Thalassotalea</taxon>
    </lineage>
</organism>
<gene>
    <name evidence="1" type="ORF">SAMN05660429_02439</name>
</gene>
<dbReference type="Proteomes" id="UP000199308">
    <property type="component" value="Unassembled WGS sequence"/>
</dbReference>
<proteinExistence type="predicted"/>
<evidence type="ECO:0000313" key="1">
    <source>
        <dbReference type="EMBL" id="SET69398.1"/>
    </source>
</evidence>
<dbReference type="AlphaFoldDB" id="A0A1I0GEP3"/>
<name>A0A1I0GEP3_THASX</name>
<dbReference type="RefSeq" id="WP_093330850.1">
    <property type="nucleotide sequence ID" value="NZ_AP027363.1"/>
</dbReference>
<dbReference type="Gene3D" id="3.30.160.140">
    <property type="entry name" value="Shew3726-like"/>
    <property type="match status" value="1"/>
</dbReference>
<dbReference type="SUPFAM" id="SSF160272">
    <property type="entry name" value="Shew3726-like"/>
    <property type="match status" value="1"/>
</dbReference>
<dbReference type="EMBL" id="FOHK01000011">
    <property type="protein sequence ID" value="SET69398.1"/>
    <property type="molecule type" value="Genomic_DNA"/>
</dbReference>
<keyword evidence="2" id="KW-1185">Reference proteome</keyword>
<sequence length="79" mass="9367">MNQSILFNDDLYFDQQKHAWVFSGLLAGEKIFILVDEKYHPGTMEVPEQTRLDWEAAAEDWLEKFEPIENEVLLNFEFS</sequence>
<dbReference type="OrthoDB" id="6465020at2"/>
<dbReference type="STRING" id="349064.SAMN05660429_02439"/>
<accession>A0A1I0GEP3</accession>
<dbReference type="InterPro" id="IPR036692">
    <property type="entry name" value="Shew3726-like_sf"/>
</dbReference>